<dbReference type="SUPFAM" id="SSF88659">
    <property type="entry name" value="Sigma3 and sigma4 domains of RNA polymerase sigma factors"/>
    <property type="match status" value="2"/>
</dbReference>
<comment type="similarity">
    <text evidence="8">Belongs to the pescadillo family.</text>
</comment>
<evidence type="ECO:0000256" key="8">
    <source>
        <dbReference type="HAMAP-Rule" id="MF_03028"/>
    </source>
</evidence>
<keyword evidence="4" id="KW-0731">Sigma factor</keyword>
<dbReference type="InterPro" id="IPR000943">
    <property type="entry name" value="RNA_pol_sigma70"/>
</dbReference>
<keyword evidence="3" id="KW-0805">Transcription regulation</keyword>
<evidence type="ECO:0000256" key="4">
    <source>
        <dbReference type="ARBA" id="ARBA00023082"/>
    </source>
</evidence>
<dbReference type="CDD" id="cd17709">
    <property type="entry name" value="BRCT_pescadillo_like"/>
    <property type="match status" value="1"/>
</dbReference>
<reference evidence="11 12" key="1">
    <citation type="submission" date="2024-10" db="EMBL/GenBank/DDBJ databases">
        <title>Updated reference genomes for cyclostephanoid diatoms.</title>
        <authorList>
            <person name="Roberts W.R."/>
            <person name="Alverson A.J."/>
        </authorList>
    </citation>
    <scope>NUCLEOTIDE SEQUENCE [LARGE SCALE GENOMIC DNA]</scope>
    <source>
        <strain evidence="11 12">AJA228-03</strain>
    </source>
</reference>
<feature type="compositionally biased region" description="Basic and acidic residues" evidence="9">
    <location>
        <begin position="834"/>
        <end position="843"/>
    </location>
</feature>
<dbReference type="PRINTS" id="PR00046">
    <property type="entry name" value="SIGMA70FCT"/>
</dbReference>
<keyword evidence="6" id="KW-0804">Transcription</keyword>
<dbReference type="InterPro" id="IPR007630">
    <property type="entry name" value="RNA_pol_sigma70_r4"/>
</dbReference>
<comment type="function">
    <text evidence="8">Required for maturation of ribosomal RNAs and formation of the large ribosomal subunit.</text>
</comment>
<dbReference type="InterPro" id="IPR007627">
    <property type="entry name" value="RNA_pol_sigma70_r2"/>
</dbReference>
<feature type="compositionally biased region" description="Acidic residues" evidence="9">
    <location>
        <begin position="609"/>
        <end position="630"/>
    </location>
</feature>
<dbReference type="PROSITE" id="PS50172">
    <property type="entry name" value="BRCT"/>
    <property type="match status" value="1"/>
</dbReference>
<dbReference type="GO" id="GO:0000463">
    <property type="term" value="P:maturation of LSU-rRNA from tricistronic rRNA transcript (SSU-rRNA, 5.8S rRNA, LSU-rRNA)"/>
    <property type="evidence" value="ECO:0007669"/>
    <property type="project" value="UniProtKB-UniRule"/>
</dbReference>
<dbReference type="GO" id="GO:0000466">
    <property type="term" value="P:maturation of 5.8S rRNA from tricistronic rRNA transcript (SSU-rRNA, 5.8S rRNA, LSU-rRNA)"/>
    <property type="evidence" value="ECO:0007669"/>
    <property type="project" value="UniProtKB-UniRule"/>
</dbReference>
<dbReference type="GO" id="GO:0003677">
    <property type="term" value="F:DNA binding"/>
    <property type="evidence" value="ECO:0007669"/>
    <property type="project" value="UniProtKB-KW"/>
</dbReference>
<dbReference type="EMBL" id="JALLPB020000088">
    <property type="protein sequence ID" value="KAL3821670.1"/>
    <property type="molecule type" value="Genomic_DNA"/>
</dbReference>
<feature type="compositionally biased region" description="Polar residues" evidence="9">
    <location>
        <begin position="869"/>
        <end position="892"/>
    </location>
</feature>
<feature type="region of interest" description="Disordered" evidence="9">
    <location>
        <begin position="369"/>
        <end position="395"/>
    </location>
</feature>
<dbReference type="InterPro" id="IPR010613">
    <property type="entry name" value="PES"/>
</dbReference>
<feature type="region of interest" description="Disordered" evidence="9">
    <location>
        <begin position="834"/>
        <end position="902"/>
    </location>
</feature>
<dbReference type="GO" id="GO:0005730">
    <property type="term" value="C:nucleolus"/>
    <property type="evidence" value="ECO:0007669"/>
    <property type="project" value="UniProtKB-SubCell"/>
</dbReference>
<feature type="region of interest" description="Disordered" evidence="9">
    <location>
        <begin position="580"/>
        <end position="633"/>
    </location>
</feature>
<evidence type="ECO:0000256" key="6">
    <source>
        <dbReference type="ARBA" id="ARBA00023163"/>
    </source>
</evidence>
<dbReference type="PANTHER" id="PTHR12221:SF6">
    <property type="entry name" value="PESCADILLO HOMOLOG"/>
    <property type="match status" value="1"/>
</dbReference>
<evidence type="ECO:0000313" key="12">
    <source>
        <dbReference type="Proteomes" id="UP001530377"/>
    </source>
</evidence>
<gene>
    <name evidence="11" type="ORF">ACHAXA_006090</name>
</gene>
<sequence length="1227" mass="137662">MGNRVKGRAKKKSIKAAVHSGMSTHRKLSRMGKVRKKDHAGLDATFIGRAKVLKKLQISLKDFRRLCILKGVYPREPRGRAPRNKKGQVFYHLKDVRALAHEPLLQKFREFKTFMKRVRKSANRHEKDEARRKQATLAPKYTLHHLVRERYPRFEDALGDLDDALCLVNLFACLPSDGRVQASVTRKAQHLAASWGAYCATTGSIVKSFISVKGVYMEAEIMGVDFRVMLTFFEFYETLLGFVLYKLYGELGVRYPLPIVAATTNNEINGSNDHGKNKTLSSSNSATLHPTLGGRASTVLAANLSALQMALNDASKGNSAADAIKDALLQNDNAVDGALLGEEKKAETTITKAGRKKQKKLMRSIDEALMAVDQDDESDEDGSDGEEDDMDQENDSQVPIAPHLREALEAIDDSAVSYDESIKDNIITNPEARKRHQLFHNLTFFLSREVPRGYLELIILSYGGKVGWEGQDTPIAVEDGSITHHVVDRPKLLPDYSKLPKSREFIQPQWILDCANFNFVLPIKRYEVGVSLPPHLSPWIDDKEEGYVPKYKEEVERLRNGEILDDASDDEHVTVVENASKGHEENHGDVSSEEENEVLPTPELRGDIEVGDDDGKDESESSEEEDDDDQEANRKALKKMLSEDEEAAQLAKALMSKKAARLYGRMQHGITQKQAKVDNLHKKRREIESTREKSKDGKTTLKLKVERLKKERRGKEDTYAETGGEKNDKYYFIHVLLCTLSKPTAAAAAAMLVVASSAFQPSAPGHHRRPPNNPLTRLRRSSLMPDQSRALPYIRGRRPGKLFPMISMMEQVDTPLMDADLNFLNIDVDSMVYSDDHNPREGEVSPGGGMDDGGGDDRSHGGRDRSHSYPNNSSPQQQLRQRGQHSPPSSNEGIDPSAVAGRRIRANVRETGFDSIKYYMKTMGNHDLLQKNEEVVLAREIQILMKWEGVRYELESELCRPPTYQEWAERILPGMTVVQIKKQIRRSLRAKSALTESNLRLVISIAKRYQGRGLNMQDLCQEGTLGLTRACEKFDPERGFRFSTYATWWIKQGIMRAIADQARTIRLPVHIHDQLGIVRKAERDLQNELGRDPTKEELAQKVGIKPDKIEFLKRASVGSVSMEQELGSGGTKGSGAGTGGSSKGGGSSSSERSFTIQDTLGDPDQKPVDMAQYRMLQDDVGRLICTLNAREQAVIRMRFGLDDGNPKTLEEIGKRFSVTRERIRQIE</sequence>
<evidence type="ECO:0000256" key="9">
    <source>
        <dbReference type="SAM" id="MobiDB-lite"/>
    </source>
</evidence>
<dbReference type="Pfam" id="PF04539">
    <property type="entry name" value="Sigma70_r3"/>
    <property type="match status" value="1"/>
</dbReference>
<dbReference type="SUPFAM" id="SSF88946">
    <property type="entry name" value="Sigma2 domain of RNA polymerase sigma factors"/>
    <property type="match status" value="1"/>
</dbReference>
<keyword evidence="2 8" id="KW-0698">rRNA processing</keyword>
<protein>
    <recommendedName>
        <fullName evidence="8">Pescadillo homolog</fullName>
    </recommendedName>
</protein>
<comment type="caution">
    <text evidence="11">The sequence shown here is derived from an EMBL/GenBank/DDBJ whole genome shotgun (WGS) entry which is preliminary data.</text>
</comment>
<evidence type="ECO:0000313" key="11">
    <source>
        <dbReference type="EMBL" id="KAL3821670.1"/>
    </source>
</evidence>
<keyword evidence="7 8" id="KW-0539">Nucleus</keyword>
<dbReference type="GO" id="GO:0016987">
    <property type="term" value="F:sigma factor activity"/>
    <property type="evidence" value="ECO:0007669"/>
    <property type="project" value="UniProtKB-KW"/>
</dbReference>
<comment type="subcellular location">
    <subcellularLocation>
        <location evidence="8">Nucleus</location>
        <location evidence="8">Nucleolus</location>
    </subcellularLocation>
    <subcellularLocation>
        <location evidence="8">Nucleus</location>
        <location evidence="8">Nucleoplasm</location>
    </subcellularLocation>
</comment>
<dbReference type="CDD" id="cd06171">
    <property type="entry name" value="Sigma70_r4"/>
    <property type="match status" value="1"/>
</dbReference>
<evidence type="ECO:0000256" key="7">
    <source>
        <dbReference type="ARBA" id="ARBA00023242"/>
    </source>
</evidence>
<dbReference type="Gene3D" id="1.10.10.10">
    <property type="entry name" value="Winged helix-like DNA-binding domain superfamily/Winged helix DNA-binding domain"/>
    <property type="match status" value="2"/>
</dbReference>
<feature type="compositionally biased region" description="Basic residues" evidence="9">
    <location>
        <begin position="1"/>
        <end position="14"/>
    </location>
</feature>
<dbReference type="InterPro" id="IPR036388">
    <property type="entry name" value="WH-like_DNA-bd_sf"/>
</dbReference>
<feature type="region of interest" description="Disordered" evidence="9">
    <location>
        <begin position="268"/>
        <end position="287"/>
    </location>
</feature>
<dbReference type="InterPro" id="IPR014284">
    <property type="entry name" value="RNA_pol_sigma-70_dom"/>
</dbReference>
<dbReference type="PANTHER" id="PTHR12221">
    <property type="entry name" value="PESCADILLO - RELATED"/>
    <property type="match status" value="1"/>
</dbReference>
<dbReference type="Pfam" id="PF00140">
    <property type="entry name" value="Sigma70_r1_2"/>
    <property type="match status" value="1"/>
</dbReference>
<dbReference type="InterPro" id="IPR007624">
    <property type="entry name" value="RNA_pol_sigma70_r3"/>
</dbReference>
<dbReference type="Proteomes" id="UP001530377">
    <property type="component" value="Unassembled WGS sequence"/>
</dbReference>
<name>A0ABD3SB01_9STRA</name>
<dbReference type="InterPro" id="IPR013324">
    <property type="entry name" value="RNA_pol_sigma_r3/r4-like"/>
</dbReference>
<dbReference type="InterPro" id="IPR009042">
    <property type="entry name" value="RNA_pol_sigma70_r1_2"/>
</dbReference>
<dbReference type="InterPro" id="IPR036420">
    <property type="entry name" value="BRCT_dom_sf"/>
</dbReference>
<dbReference type="GO" id="GO:0005654">
    <property type="term" value="C:nucleoplasm"/>
    <property type="evidence" value="ECO:0007669"/>
    <property type="project" value="UniProtKB-SubCell"/>
</dbReference>
<evidence type="ECO:0000256" key="5">
    <source>
        <dbReference type="ARBA" id="ARBA00023125"/>
    </source>
</evidence>
<dbReference type="Pfam" id="PF04542">
    <property type="entry name" value="Sigma70_r2"/>
    <property type="match status" value="1"/>
</dbReference>
<dbReference type="GO" id="GO:0043021">
    <property type="term" value="F:ribonucleoprotein complex binding"/>
    <property type="evidence" value="ECO:0007669"/>
    <property type="project" value="UniProtKB-UniRule"/>
</dbReference>
<feature type="compositionally biased region" description="Acidic residues" evidence="9">
    <location>
        <begin position="373"/>
        <end position="394"/>
    </location>
</feature>
<feature type="region of interest" description="Disordered" evidence="9">
    <location>
        <begin position="1122"/>
        <end position="1167"/>
    </location>
</feature>
<feature type="compositionally biased region" description="Basic and acidic residues" evidence="9">
    <location>
        <begin position="855"/>
        <end position="867"/>
    </location>
</feature>
<evidence type="ECO:0000256" key="2">
    <source>
        <dbReference type="ARBA" id="ARBA00022552"/>
    </source>
</evidence>
<evidence type="ECO:0000256" key="1">
    <source>
        <dbReference type="ARBA" id="ARBA00022517"/>
    </source>
</evidence>
<organism evidence="11 12">
    <name type="scientific">Cyclostephanos tholiformis</name>
    <dbReference type="NCBI Taxonomy" id="382380"/>
    <lineage>
        <taxon>Eukaryota</taxon>
        <taxon>Sar</taxon>
        <taxon>Stramenopiles</taxon>
        <taxon>Ochrophyta</taxon>
        <taxon>Bacillariophyta</taxon>
        <taxon>Coscinodiscophyceae</taxon>
        <taxon>Thalassiosirophycidae</taxon>
        <taxon>Stephanodiscales</taxon>
        <taxon>Stephanodiscaceae</taxon>
        <taxon>Cyclostephanos</taxon>
    </lineage>
</organism>
<dbReference type="InterPro" id="IPR001357">
    <property type="entry name" value="BRCT_dom"/>
</dbReference>
<feature type="compositionally biased region" description="Basic and acidic residues" evidence="9">
    <location>
        <begin position="580"/>
        <end position="590"/>
    </location>
</feature>
<feature type="region of interest" description="Disordered" evidence="9">
    <location>
        <begin position="1"/>
        <end position="24"/>
    </location>
</feature>
<dbReference type="SUPFAM" id="SSF52113">
    <property type="entry name" value="BRCT domain"/>
    <property type="match status" value="1"/>
</dbReference>
<proteinExistence type="inferred from homology"/>
<dbReference type="AlphaFoldDB" id="A0ABD3SB01"/>
<dbReference type="Gene3D" id="1.10.601.10">
    <property type="entry name" value="RNA Polymerase Primary Sigma Factor"/>
    <property type="match status" value="1"/>
</dbReference>
<dbReference type="Pfam" id="PF06732">
    <property type="entry name" value="Pescadillo_N"/>
    <property type="match status" value="1"/>
</dbReference>
<dbReference type="InterPro" id="IPR013325">
    <property type="entry name" value="RNA_pol_sigma_r2"/>
</dbReference>
<evidence type="ECO:0000259" key="10">
    <source>
        <dbReference type="PROSITE" id="PS50172"/>
    </source>
</evidence>
<dbReference type="NCBIfam" id="TIGR02937">
    <property type="entry name" value="sigma70-ECF"/>
    <property type="match status" value="1"/>
</dbReference>
<evidence type="ECO:0000256" key="3">
    <source>
        <dbReference type="ARBA" id="ARBA00023015"/>
    </source>
</evidence>
<accession>A0ABD3SB01</accession>
<dbReference type="Pfam" id="PF04545">
    <property type="entry name" value="Sigma70_r4"/>
    <property type="match status" value="1"/>
</dbReference>
<feature type="region of interest" description="Disordered" evidence="9">
    <location>
        <begin position="675"/>
        <end position="699"/>
    </location>
</feature>
<feature type="compositionally biased region" description="Gly residues" evidence="9">
    <location>
        <begin position="1127"/>
        <end position="1147"/>
    </location>
</feature>
<dbReference type="Gene3D" id="3.40.50.10190">
    <property type="entry name" value="BRCT domain"/>
    <property type="match status" value="1"/>
</dbReference>
<dbReference type="HAMAP" id="MF_03028">
    <property type="entry name" value="Pescadillo"/>
    <property type="match status" value="1"/>
</dbReference>
<dbReference type="GO" id="GO:0030687">
    <property type="term" value="C:preribosome, large subunit precursor"/>
    <property type="evidence" value="ECO:0007669"/>
    <property type="project" value="UniProtKB-UniRule"/>
</dbReference>
<feature type="domain" description="BRCT" evidence="10">
    <location>
        <begin position="434"/>
        <end position="528"/>
    </location>
</feature>
<keyword evidence="1 8" id="KW-0690">Ribosome biogenesis</keyword>
<keyword evidence="5" id="KW-0238">DNA-binding</keyword>
<keyword evidence="12" id="KW-1185">Reference proteome</keyword>
<feature type="region of interest" description="Disordered" evidence="9">
    <location>
        <begin position="760"/>
        <end position="795"/>
    </location>
</feature>
<dbReference type="Pfam" id="PF16589">
    <property type="entry name" value="BRCT_2"/>
    <property type="match status" value="1"/>
</dbReference>